<gene>
    <name evidence="3" type="ORF">FDA94_24595</name>
</gene>
<dbReference type="SMART" id="SM00231">
    <property type="entry name" value="FA58C"/>
    <property type="match status" value="2"/>
</dbReference>
<dbReference type="Proteomes" id="UP000308705">
    <property type="component" value="Unassembled WGS sequence"/>
</dbReference>
<name>A0A4U3MBT6_9ACTN</name>
<organism evidence="3 4">
    <name type="scientific">Herbidospora galbida</name>
    <dbReference type="NCBI Taxonomy" id="2575442"/>
    <lineage>
        <taxon>Bacteria</taxon>
        <taxon>Bacillati</taxon>
        <taxon>Actinomycetota</taxon>
        <taxon>Actinomycetes</taxon>
        <taxon>Streptosporangiales</taxon>
        <taxon>Streptosporangiaceae</taxon>
        <taxon>Herbidospora</taxon>
    </lineage>
</organism>
<dbReference type="SUPFAM" id="SSF52317">
    <property type="entry name" value="Class I glutamine amidotransferase-like"/>
    <property type="match status" value="1"/>
</dbReference>
<dbReference type="Pfam" id="PF06439">
    <property type="entry name" value="3keto-disac_hyd"/>
    <property type="match status" value="1"/>
</dbReference>
<dbReference type="PROSITE" id="PS50022">
    <property type="entry name" value="FA58C_3"/>
    <property type="match status" value="2"/>
</dbReference>
<dbReference type="EMBL" id="SZQA01000025">
    <property type="protein sequence ID" value="TKK85809.1"/>
    <property type="molecule type" value="Genomic_DNA"/>
</dbReference>
<keyword evidence="4" id="KW-1185">Reference proteome</keyword>
<dbReference type="PANTHER" id="PTHR40469">
    <property type="entry name" value="SECRETED GLYCOSYL HYDROLASE"/>
    <property type="match status" value="1"/>
</dbReference>
<dbReference type="SUPFAM" id="SSF49785">
    <property type="entry name" value="Galactose-binding domain-like"/>
    <property type="match status" value="2"/>
</dbReference>
<dbReference type="RefSeq" id="WP_137249429.1">
    <property type="nucleotide sequence ID" value="NZ_SZQA01000025.1"/>
</dbReference>
<evidence type="ECO:0000256" key="1">
    <source>
        <dbReference type="SAM" id="SignalP"/>
    </source>
</evidence>
<proteinExistence type="predicted"/>
<dbReference type="GO" id="GO:0016787">
    <property type="term" value="F:hydrolase activity"/>
    <property type="evidence" value="ECO:0007669"/>
    <property type="project" value="InterPro"/>
</dbReference>
<dbReference type="Gene3D" id="3.40.50.880">
    <property type="match status" value="1"/>
</dbReference>
<feature type="domain" description="F5/8 type C" evidence="2">
    <location>
        <begin position="573"/>
        <end position="704"/>
    </location>
</feature>
<dbReference type="InterPro" id="IPR010496">
    <property type="entry name" value="AL/BT2_dom"/>
</dbReference>
<dbReference type="AlphaFoldDB" id="A0A4U3MBT6"/>
<feature type="chain" id="PRO_5020948477" evidence="1">
    <location>
        <begin position="28"/>
        <end position="704"/>
    </location>
</feature>
<dbReference type="Gene3D" id="2.60.120.560">
    <property type="entry name" value="Exo-inulinase, domain 1"/>
    <property type="match status" value="1"/>
</dbReference>
<protein>
    <submittedName>
        <fullName evidence="3">DUF1080 domain-containing protein</fullName>
    </submittedName>
</protein>
<dbReference type="InterPro" id="IPR029010">
    <property type="entry name" value="ThuA-like"/>
</dbReference>
<dbReference type="InterPro" id="IPR000421">
    <property type="entry name" value="FA58C"/>
</dbReference>
<dbReference type="Gene3D" id="2.60.120.260">
    <property type="entry name" value="Galactose-binding domain-like"/>
    <property type="match status" value="2"/>
</dbReference>
<dbReference type="OrthoDB" id="5522149at2"/>
<accession>A0A4U3MBT6</accession>
<evidence type="ECO:0000259" key="2">
    <source>
        <dbReference type="PROSITE" id="PS50022"/>
    </source>
</evidence>
<feature type="signal peptide" evidence="1">
    <location>
        <begin position="1"/>
        <end position="27"/>
    </location>
</feature>
<dbReference type="PANTHER" id="PTHR40469:SF2">
    <property type="entry name" value="GALACTOSE-BINDING DOMAIN-LIKE SUPERFAMILY PROTEIN"/>
    <property type="match status" value="1"/>
</dbReference>
<dbReference type="InterPro" id="IPR008979">
    <property type="entry name" value="Galactose-bd-like_sf"/>
</dbReference>
<keyword evidence="1" id="KW-0732">Signal</keyword>
<dbReference type="Pfam" id="PF06283">
    <property type="entry name" value="ThuA"/>
    <property type="match status" value="1"/>
</dbReference>
<dbReference type="Pfam" id="PF22633">
    <property type="entry name" value="F5_F8_type_C_2"/>
    <property type="match status" value="2"/>
</dbReference>
<evidence type="ECO:0000313" key="3">
    <source>
        <dbReference type="EMBL" id="TKK85809.1"/>
    </source>
</evidence>
<comment type="caution">
    <text evidence="3">The sequence shown here is derived from an EMBL/GenBank/DDBJ whole genome shotgun (WGS) entry which is preliminary data.</text>
</comment>
<reference evidence="3 4" key="1">
    <citation type="submission" date="2019-04" db="EMBL/GenBank/DDBJ databases">
        <title>Herbidospora sp. NEAU-GS14.nov., a novel actinomycete isolated from soil.</title>
        <authorList>
            <person name="Han L."/>
        </authorList>
    </citation>
    <scope>NUCLEOTIDE SEQUENCE [LARGE SCALE GENOMIC DNA]</scope>
    <source>
        <strain evidence="3 4">NEAU-GS14</strain>
    </source>
</reference>
<sequence length="704" mass="75631">MRRLLMALLGAVLLGSALSAVPTAANAAPLTKVLVFSKTAGFRHDSIPAGITAIRQLGAANGFTVTATEDAAQFTTANLAQYQAVIWLSTTGDVLNATQQTAFQSYVAGGGGYVGVHAAADTEYDWSWYGGLVGAYFASHPANQNAVVKVEDRSNVSTSHLPQTWTRLDEWYNYRTNPRSVARVLASLDESTYSGGSMGGDHPITWCQNYGGGRSWYTGMGHTQETFSDADFRQMLLGGIQIAAGSRAADCRPETGYTPLFDGTQTSLNQWRQAGPGGFTLANGTLTSFGGMGLLWYPVTPFADYSLKLDWMMPGDDNGGVFIGFPDPNGDPWGPVDTGHEIQIDATDADPTRTTGSVYSFRAPDTALRDAALNPPGSWNAYEIRVTGQRVEIWLNGVKINDYTSTRAIQNGHIGVQNDGAGLDINYRNIRVKGETTQPPATDLARGKTVTASSVEPGSAHAAANAVDGNTATRWGSAYADPQWITVDLGASYNVNRVRLNWEAAYGRQYRVEVSPDNATWTTVTTQTASDGGVDDLTVSGVGRYVRIYGTQRALTAYGYSLWDLSVYGTPASGGPTLLSRNRPVTVSSVEPNSAHAGANAVDGNTATRWGSAYADPQWITVDLGQTRTVNRVRLQWEAAYGRQYRVETSTNNSTWTTVSTQTAGDGGVDDLTVNGTGRYVRIYGTQRATAWGYSLWEFDVYGS</sequence>
<evidence type="ECO:0000313" key="4">
    <source>
        <dbReference type="Proteomes" id="UP000308705"/>
    </source>
</evidence>
<dbReference type="InterPro" id="IPR029062">
    <property type="entry name" value="Class_I_gatase-like"/>
</dbReference>
<feature type="domain" description="F5/8 type C" evidence="2">
    <location>
        <begin position="437"/>
        <end position="570"/>
    </location>
</feature>